<reference evidence="3 4" key="1">
    <citation type="submission" date="2019-05" db="EMBL/GenBank/DDBJ databases">
        <authorList>
            <person name="Lee S.D."/>
        </authorList>
    </citation>
    <scope>NUCLEOTIDE SEQUENCE [LARGE SCALE GENOMIC DNA]</scope>
    <source>
        <strain evidence="3 4">GH2-6</strain>
    </source>
</reference>
<comment type="caution">
    <text evidence="3">The sequence shown here is derived from an EMBL/GenBank/DDBJ whole genome shotgun (WGS) entry which is preliminary data.</text>
</comment>
<feature type="domain" description="YCII-related" evidence="2">
    <location>
        <begin position="3"/>
        <end position="89"/>
    </location>
</feature>
<dbReference type="InterPro" id="IPR011008">
    <property type="entry name" value="Dimeric_a/b-barrel"/>
</dbReference>
<name>A0A5C4JX25_9HYPH</name>
<sequence>MAFFLMRCLNNPDVDELREKIRPQHREWVASGGKGLVSVLIGSALVDDEGRSCGNFGILEAKNRADAEAFAEGDPFRKAGIVATTELTPLPDTFQAGRISEPMSPRLPAN</sequence>
<protein>
    <recommendedName>
        <fullName evidence="2">YCII-related domain-containing protein</fullName>
    </recommendedName>
</protein>
<evidence type="ECO:0000259" key="2">
    <source>
        <dbReference type="Pfam" id="PF03795"/>
    </source>
</evidence>
<reference evidence="3 4" key="2">
    <citation type="submission" date="2019-06" db="EMBL/GenBank/DDBJ databases">
        <title>Martelella lutilitoris sp. nov., isolated from a tidal mudflat.</title>
        <authorList>
            <person name="Kim Y.-J."/>
        </authorList>
    </citation>
    <scope>NUCLEOTIDE SEQUENCE [LARGE SCALE GENOMIC DNA]</scope>
    <source>
        <strain evidence="3 4">GH2-6</strain>
    </source>
</reference>
<organism evidence="3 4">
    <name type="scientific">Martelella lutilitoris</name>
    <dbReference type="NCBI Taxonomy" id="2583532"/>
    <lineage>
        <taxon>Bacteria</taxon>
        <taxon>Pseudomonadati</taxon>
        <taxon>Pseudomonadota</taxon>
        <taxon>Alphaproteobacteria</taxon>
        <taxon>Hyphomicrobiales</taxon>
        <taxon>Aurantimonadaceae</taxon>
        <taxon>Martelella</taxon>
    </lineage>
</organism>
<accession>A0A5C4JX25</accession>
<dbReference type="AlphaFoldDB" id="A0A5C4JX25"/>
<dbReference type="OrthoDB" id="2293521at2"/>
<evidence type="ECO:0000313" key="3">
    <source>
        <dbReference type="EMBL" id="TNB49875.1"/>
    </source>
</evidence>
<evidence type="ECO:0000256" key="1">
    <source>
        <dbReference type="ARBA" id="ARBA00007689"/>
    </source>
</evidence>
<dbReference type="Pfam" id="PF03795">
    <property type="entry name" value="YCII"/>
    <property type="match status" value="1"/>
</dbReference>
<dbReference type="EMBL" id="VCLB01000001">
    <property type="protein sequence ID" value="TNB49875.1"/>
    <property type="molecule type" value="Genomic_DNA"/>
</dbReference>
<evidence type="ECO:0000313" key="4">
    <source>
        <dbReference type="Proteomes" id="UP000307874"/>
    </source>
</evidence>
<comment type="similarity">
    <text evidence="1">Belongs to the YciI family.</text>
</comment>
<dbReference type="InterPro" id="IPR005545">
    <property type="entry name" value="YCII"/>
</dbReference>
<dbReference type="Proteomes" id="UP000307874">
    <property type="component" value="Unassembled WGS sequence"/>
</dbReference>
<proteinExistence type="inferred from homology"/>
<dbReference type="Gene3D" id="3.30.70.1060">
    <property type="entry name" value="Dimeric alpha+beta barrel"/>
    <property type="match status" value="1"/>
</dbReference>
<keyword evidence="4" id="KW-1185">Reference proteome</keyword>
<dbReference type="RefSeq" id="WP_138746914.1">
    <property type="nucleotide sequence ID" value="NZ_VCLB01000001.1"/>
</dbReference>
<gene>
    <name evidence="3" type="ORF">FF124_02630</name>
</gene>
<dbReference type="SUPFAM" id="SSF54909">
    <property type="entry name" value="Dimeric alpha+beta barrel"/>
    <property type="match status" value="1"/>
</dbReference>